<dbReference type="InParanoid" id="K1W7U8"/>
<dbReference type="HOGENOM" id="CLU_1428933_0_0_1"/>
<gene>
    <name evidence="1" type="ORF">A1Q2_07917</name>
</gene>
<reference evidence="1 2" key="1">
    <citation type="journal article" date="2012" name="Eukaryot. Cell">
        <title>Genome sequence of the Trichosporon asahii environmental strain CBS 8904.</title>
        <authorList>
            <person name="Yang R.Y."/>
            <person name="Li H.T."/>
            <person name="Zhu H."/>
            <person name="Zhou G.P."/>
            <person name="Wang M."/>
            <person name="Wang L."/>
        </authorList>
    </citation>
    <scope>NUCLEOTIDE SEQUENCE [LARGE SCALE GENOMIC DNA]</scope>
    <source>
        <strain evidence="1 2">CBS 8904</strain>
    </source>
</reference>
<protein>
    <submittedName>
        <fullName evidence="1">Uncharacterized protein</fullName>
    </submittedName>
</protein>
<evidence type="ECO:0000313" key="2">
    <source>
        <dbReference type="Proteomes" id="UP000006757"/>
    </source>
</evidence>
<accession>K1W7U8</accession>
<comment type="caution">
    <text evidence="1">The sequence shown here is derived from an EMBL/GenBank/DDBJ whole genome shotgun (WGS) entry which is preliminary data.</text>
</comment>
<organism evidence="1 2">
    <name type="scientific">Trichosporon asahii var. asahii (strain CBS 8904)</name>
    <name type="common">Yeast</name>
    <dbReference type="NCBI Taxonomy" id="1220162"/>
    <lineage>
        <taxon>Eukaryota</taxon>
        <taxon>Fungi</taxon>
        <taxon>Dikarya</taxon>
        <taxon>Basidiomycota</taxon>
        <taxon>Agaricomycotina</taxon>
        <taxon>Tremellomycetes</taxon>
        <taxon>Trichosporonales</taxon>
        <taxon>Trichosporonaceae</taxon>
        <taxon>Trichosporon</taxon>
    </lineage>
</organism>
<dbReference type="Proteomes" id="UP000006757">
    <property type="component" value="Unassembled WGS sequence"/>
</dbReference>
<name>K1W7U8_TRIAC</name>
<sequence>MADQPQYTYNSFKRSPSISSDDMLSEATSSALGLTGIRYPANDEDRCVEGRTVDEVVTLILDGSEDLYPRARMHLASQEPWVLTTLYSSLHAYDLELHATILEFLLEESDATKSASVQEDLRAVALTKAFYWIEYHYLSPSKAETAWNRYQRTASQRAARRRRLRTDTTKLPTHSTETVTEWTCSYQLFD</sequence>
<evidence type="ECO:0000313" key="1">
    <source>
        <dbReference type="EMBL" id="EKC97718.1"/>
    </source>
</evidence>
<dbReference type="EMBL" id="AMBO01000403">
    <property type="protein sequence ID" value="EKC97718.1"/>
    <property type="molecule type" value="Genomic_DNA"/>
</dbReference>
<keyword evidence="2" id="KW-1185">Reference proteome</keyword>
<dbReference type="AlphaFoldDB" id="K1W7U8"/>
<proteinExistence type="predicted"/>